<name>A0A396BUY4_BACFG</name>
<evidence type="ECO:0000313" key="2">
    <source>
        <dbReference type="Proteomes" id="UP000266644"/>
    </source>
</evidence>
<dbReference type="EMBL" id="QRJE01000041">
    <property type="protein sequence ID" value="RHH06595.1"/>
    <property type="molecule type" value="Genomic_DNA"/>
</dbReference>
<proteinExistence type="predicted"/>
<reference evidence="1 2" key="1">
    <citation type="submission" date="2018-08" db="EMBL/GenBank/DDBJ databases">
        <title>A genome reference for cultivated species of the human gut microbiota.</title>
        <authorList>
            <person name="Zou Y."/>
            <person name="Xue W."/>
            <person name="Luo G."/>
        </authorList>
    </citation>
    <scope>NUCLEOTIDE SEQUENCE [LARGE SCALE GENOMIC DNA]</scope>
    <source>
        <strain evidence="1 2">AM18-6</strain>
    </source>
</reference>
<comment type="caution">
    <text evidence="1">The sequence shown here is derived from an EMBL/GenBank/DDBJ whole genome shotgun (WGS) entry which is preliminary data.</text>
</comment>
<evidence type="ECO:0000313" key="1">
    <source>
        <dbReference type="EMBL" id="RHH06595.1"/>
    </source>
</evidence>
<dbReference type="AlphaFoldDB" id="A0A396BUY4"/>
<sequence length="88" mass="10295">MVDSEAYLFRFIADKDMFFSPWSGNGKELERLLAAIEKNRAAIESGWMYLYVASHCTSGRTEQSDSVAKTRRNRVKSELIHSYYFFIR</sequence>
<accession>A0A396BUY4</accession>
<gene>
    <name evidence="1" type="ORF">DW228_20890</name>
</gene>
<dbReference type="Proteomes" id="UP000266644">
    <property type="component" value="Unassembled WGS sequence"/>
</dbReference>
<protein>
    <submittedName>
        <fullName evidence="1">Uncharacterized protein</fullName>
    </submittedName>
</protein>
<organism evidence="1 2">
    <name type="scientific">Bacteroides fragilis</name>
    <dbReference type="NCBI Taxonomy" id="817"/>
    <lineage>
        <taxon>Bacteria</taxon>
        <taxon>Pseudomonadati</taxon>
        <taxon>Bacteroidota</taxon>
        <taxon>Bacteroidia</taxon>
        <taxon>Bacteroidales</taxon>
        <taxon>Bacteroidaceae</taxon>
        <taxon>Bacteroides</taxon>
    </lineage>
</organism>